<name>A0A2P2QXP3_RHIMU</name>
<sequence>MLIYSKAKLDQMLMDLFCALVIYYHYKYHSLWCLSIIILYTGHGFTLCL</sequence>
<evidence type="ECO:0000256" key="1">
    <source>
        <dbReference type="SAM" id="Phobius"/>
    </source>
</evidence>
<organism evidence="2">
    <name type="scientific">Rhizophora mucronata</name>
    <name type="common">Asiatic mangrove</name>
    <dbReference type="NCBI Taxonomy" id="61149"/>
    <lineage>
        <taxon>Eukaryota</taxon>
        <taxon>Viridiplantae</taxon>
        <taxon>Streptophyta</taxon>
        <taxon>Embryophyta</taxon>
        <taxon>Tracheophyta</taxon>
        <taxon>Spermatophyta</taxon>
        <taxon>Magnoliopsida</taxon>
        <taxon>eudicotyledons</taxon>
        <taxon>Gunneridae</taxon>
        <taxon>Pentapetalae</taxon>
        <taxon>rosids</taxon>
        <taxon>fabids</taxon>
        <taxon>Malpighiales</taxon>
        <taxon>Rhizophoraceae</taxon>
        <taxon>Rhizophora</taxon>
    </lineage>
</organism>
<keyword evidence="1" id="KW-0472">Membrane</keyword>
<dbReference type="AlphaFoldDB" id="A0A2P2QXP3"/>
<accession>A0A2P2QXP3</accession>
<keyword evidence="1" id="KW-0812">Transmembrane</keyword>
<protein>
    <submittedName>
        <fullName evidence="2">Uncharacterized protein</fullName>
    </submittedName>
</protein>
<reference evidence="2" key="1">
    <citation type="submission" date="2018-02" db="EMBL/GenBank/DDBJ databases">
        <title>Rhizophora mucronata_Transcriptome.</title>
        <authorList>
            <person name="Meera S.P."/>
            <person name="Sreeshan A."/>
            <person name="Augustine A."/>
        </authorList>
    </citation>
    <scope>NUCLEOTIDE SEQUENCE</scope>
    <source>
        <tissue evidence="2">Leaf</tissue>
    </source>
</reference>
<proteinExistence type="predicted"/>
<dbReference type="EMBL" id="GGEC01091233">
    <property type="protein sequence ID" value="MBX71717.1"/>
    <property type="molecule type" value="Transcribed_RNA"/>
</dbReference>
<feature type="transmembrane region" description="Helical" evidence="1">
    <location>
        <begin position="12"/>
        <end position="40"/>
    </location>
</feature>
<evidence type="ECO:0000313" key="2">
    <source>
        <dbReference type="EMBL" id="MBX71717.1"/>
    </source>
</evidence>
<keyword evidence="1" id="KW-1133">Transmembrane helix</keyword>